<dbReference type="EC" id="2.4.2.1" evidence="3"/>
<comment type="similarity">
    <text evidence="2">Belongs to the PNP/MTAP phosphorylase family.</text>
</comment>
<dbReference type="NCBIfam" id="NF006054">
    <property type="entry name" value="PRK08202.1"/>
    <property type="match status" value="1"/>
</dbReference>
<organism evidence="8">
    <name type="scientific">hydrothermal vent metagenome</name>
    <dbReference type="NCBI Taxonomy" id="652676"/>
    <lineage>
        <taxon>unclassified sequences</taxon>
        <taxon>metagenomes</taxon>
        <taxon>ecological metagenomes</taxon>
    </lineage>
</organism>
<dbReference type="InterPro" id="IPR011268">
    <property type="entry name" value="Purine_phosphorylase"/>
</dbReference>
<sequence length="268" mass="28662">MQAIDIIRKKIPEIEIKAAIVLGSGLSSIGDLLSDKQIFPYSELPGFPGFGQQTKAVSGHGSDLLIGKLAGVPVAILTGREHYYEHGNAAAMRPALETVSALGAKTLLLTNSAGSLDESVRPGNLMMLRDHINYAGMNPLIGEPTDKRFVNMVDAYDPDLRDKAKQLSSDLGFDLKDGVYLWYSGPSFETVAEIEMAIKLGANSVGMSTAPEVIIARMLGLKVWACSGITNMGAGMANEEISHTQTKNVAAICAEKFEKLIPALVQTL</sequence>
<name>A0A3B0T8V0_9ZZZZ</name>
<dbReference type="GO" id="GO:0009116">
    <property type="term" value="P:nucleoside metabolic process"/>
    <property type="evidence" value="ECO:0007669"/>
    <property type="project" value="InterPro"/>
</dbReference>
<dbReference type="InterPro" id="IPR035994">
    <property type="entry name" value="Nucleoside_phosphorylase_sf"/>
</dbReference>
<evidence type="ECO:0000256" key="6">
    <source>
        <dbReference type="ARBA" id="ARBA00031036"/>
    </source>
</evidence>
<dbReference type="PIRSF" id="PIRSF000477">
    <property type="entry name" value="PurNPase"/>
    <property type="match status" value="1"/>
</dbReference>
<evidence type="ECO:0000259" key="7">
    <source>
        <dbReference type="Pfam" id="PF01048"/>
    </source>
</evidence>
<evidence type="ECO:0000256" key="1">
    <source>
        <dbReference type="ARBA" id="ARBA00005058"/>
    </source>
</evidence>
<evidence type="ECO:0000256" key="5">
    <source>
        <dbReference type="ARBA" id="ARBA00022679"/>
    </source>
</evidence>
<gene>
    <name evidence="8" type="ORF">MNBD_ALPHA11-1857</name>
</gene>
<dbReference type="PANTHER" id="PTHR11904:SF9">
    <property type="entry name" value="PURINE NUCLEOSIDE PHOSPHORYLASE-RELATED"/>
    <property type="match status" value="1"/>
</dbReference>
<keyword evidence="5 8" id="KW-0808">Transferase</keyword>
<dbReference type="PANTHER" id="PTHR11904">
    <property type="entry name" value="METHYLTHIOADENOSINE/PURINE NUCLEOSIDE PHOSPHORYLASE"/>
    <property type="match status" value="1"/>
</dbReference>
<dbReference type="NCBIfam" id="TIGR01697">
    <property type="entry name" value="PNPH-PUNA-XAPA"/>
    <property type="match status" value="1"/>
</dbReference>
<dbReference type="CDD" id="cd09009">
    <property type="entry name" value="PNP-EcPNPII_like"/>
    <property type="match status" value="1"/>
</dbReference>
<dbReference type="InterPro" id="IPR000845">
    <property type="entry name" value="Nucleoside_phosphorylase_d"/>
</dbReference>
<comment type="pathway">
    <text evidence="1">Purine metabolism; purine nucleoside salvage.</text>
</comment>
<evidence type="ECO:0000313" key="8">
    <source>
        <dbReference type="EMBL" id="VAW14865.1"/>
    </source>
</evidence>
<dbReference type="Gene3D" id="3.40.50.1580">
    <property type="entry name" value="Nucleoside phosphorylase domain"/>
    <property type="match status" value="1"/>
</dbReference>
<dbReference type="GO" id="GO:0004731">
    <property type="term" value="F:purine-nucleoside phosphorylase activity"/>
    <property type="evidence" value="ECO:0007669"/>
    <property type="project" value="UniProtKB-EC"/>
</dbReference>
<proteinExistence type="inferred from homology"/>
<evidence type="ECO:0000256" key="3">
    <source>
        <dbReference type="ARBA" id="ARBA00011886"/>
    </source>
</evidence>
<dbReference type="EMBL" id="UOEQ01000055">
    <property type="protein sequence ID" value="VAW14865.1"/>
    <property type="molecule type" value="Genomic_DNA"/>
</dbReference>
<dbReference type="GO" id="GO:0005737">
    <property type="term" value="C:cytoplasm"/>
    <property type="evidence" value="ECO:0007669"/>
    <property type="project" value="TreeGrafter"/>
</dbReference>
<keyword evidence="4 8" id="KW-0328">Glycosyltransferase</keyword>
<evidence type="ECO:0000256" key="2">
    <source>
        <dbReference type="ARBA" id="ARBA00006751"/>
    </source>
</evidence>
<dbReference type="UniPathway" id="UPA00606"/>
<protein>
    <recommendedName>
        <fullName evidence="3">purine-nucleoside phosphorylase</fullName>
        <ecNumber evidence="3">2.4.2.1</ecNumber>
    </recommendedName>
    <alternativeName>
        <fullName evidence="6">Inosine-guanosine phosphorylase</fullName>
    </alternativeName>
</protein>
<dbReference type="AlphaFoldDB" id="A0A3B0T8V0"/>
<reference evidence="8" key="1">
    <citation type="submission" date="2018-06" db="EMBL/GenBank/DDBJ databases">
        <authorList>
            <person name="Zhirakovskaya E."/>
        </authorList>
    </citation>
    <scope>NUCLEOTIDE SEQUENCE</scope>
</reference>
<evidence type="ECO:0000256" key="4">
    <source>
        <dbReference type="ARBA" id="ARBA00022676"/>
    </source>
</evidence>
<accession>A0A3B0T8V0</accession>
<dbReference type="SUPFAM" id="SSF53167">
    <property type="entry name" value="Purine and uridine phosphorylases"/>
    <property type="match status" value="1"/>
</dbReference>
<feature type="domain" description="Nucleoside phosphorylase" evidence="7">
    <location>
        <begin position="18"/>
        <end position="265"/>
    </location>
</feature>
<dbReference type="Pfam" id="PF01048">
    <property type="entry name" value="PNP_UDP_1"/>
    <property type="match status" value="1"/>
</dbReference>